<dbReference type="Proteomes" id="UP000821853">
    <property type="component" value="Chromosome 10"/>
</dbReference>
<keyword evidence="3" id="KW-1185">Reference proteome</keyword>
<reference evidence="2 3" key="1">
    <citation type="journal article" date="2020" name="Cell">
        <title>Large-Scale Comparative Analyses of Tick Genomes Elucidate Their Genetic Diversity and Vector Capacities.</title>
        <authorList>
            <consortium name="Tick Genome and Microbiome Consortium (TIGMIC)"/>
            <person name="Jia N."/>
            <person name="Wang J."/>
            <person name="Shi W."/>
            <person name="Du L."/>
            <person name="Sun Y."/>
            <person name="Zhan W."/>
            <person name="Jiang J.F."/>
            <person name="Wang Q."/>
            <person name="Zhang B."/>
            <person name="Ji P."/>
            <person name="Bell-Sakyi L."/>
            <person name="Cui X.M."/>
            <person name="Yuan T.T."/>
            <person name="Jiang B.G."/>
            <person name="Yang W.F."/>
            <person name="Lam T.T."/>
            <person name="Chang Q.C."/>
            <person name="Ding S.J."/>
            <person name="Wang X.J."/>
            <person name="Zhu J.G."/>
            <person name="Ruan X.D."/>
            <person name="Zhao L."/>
            <person name="Wei J.T."/>
            <person name="Ye R.Z."/>
            <person name="Que T.C."/>
            <person name="Du C.H."/>
            <person name="Zhou Y.H."/>
            <person name="Cheng J.X."/>
            <person name="Dai P.F."/>
            <person name="Guo W.B."/>
            <person name="Han X.H."/>
            <person name="Huang E.J."/>
            <person name="Li L.F."/>
            <person name="Wei W."/>
            <person name="Gao Y.C."/>
            <person name="Liu J.Z."/>
            <person name="Shao H.Z."/>
            <person name="Wang X."/>
            <person name="Wang C.C."/>
            <person name="Yang T.C."/>
            <person name="Huo Q.B."/>
            <person name="Li W."/>
            <person name="Chen H.Y."/>
            <person name="Chen S.E."/>
            <person name="Zhou L.G."/>
            <person name="Ni X.B."/>
            <person name="Tian J.H."/>
            <person name="Sheng Y."/>
            <person name="Liu T."/>
            <person name="Pan Y.S."/>
            <person name="Xia L.Y."/>
            <person name="Li J."/>
            <person name="Zhao F."/>
            <person name="Cao W.C."/>
        </authorList>
    </citation>
    <scope>NUCLEOTIDE SEQUENCE [LARGE SCALE GENOMIC DNA]</scope>
    <source>
        <strain evidence="2">HaeL-2018</strain>
    </source>
</reference>
<gene>
    <name evidence="2" type="ORF">HPB48_021524</name>
</gene>
<evidence type="ECO:0000259" key="1">
    <source>
        <dbReference type="Pfam" id="PF08434"/>
    </source>
</evidence>
<dbReference type="OrthoDB" id="687730at2759"/>
<feature type="domain" description="Calcium-activated chloride channel N-terminal" evidence="1">
    <location>
        <begin position="13"/>
        <end position="106"/>
    </location>
</feature>
<dbReference type="InterPro" id="IPR013642">
    <property type="entry name" value="CLCA_N"/>
</dbReference>
<protein>
    <recommendedName>
        <fullName evidence="1">Calcium-activated chloride channel N-terminal domain-containing protein</fullName>
    </recommendedName>
</protein>
<organism evidence="2 3">
    <name type="scientific">Haemaphysalis longicornis</name>
    <name type="common">Bush tick</name>
    <dbReference type="NCBI Taxonomy" id="44386"/>
    <lineage>
        <taxon>Eukaryota</taxon>
        <taxon>Metazoa</taxon>
        <taxon>Ecdysozoa</taxon>
        <taxon>Arthropoda</taxon>
        <taxon>Chelicerata</taxon>
        <taxon>Arachnida</taxon>
        <taxon>Acari</taxon>
        <taxon>Parasitiformes</taxon>
        <taxon>Ixodida</taxon>
        <taxon>Ixodoidea</taxon>
        <taxon>Ixodidae</taxon>
        <taxon>Haemaphysalinae</taxon>
        <taxon>Haemaphysalis</taxon>
    </lineage>
</organism>
<sequence>MRGYPIPALICFQNAQALFESSSEFLHKATHGRVYFKKVIIELPHTWPKRANAWAISESTFTRSDVRVELPIAACGDQPSTSQVDGCGYPGDFIHLTPGFLAKTQNMAAQSKLLGGKLEFLALCVSYLYLACERKFSS</sequence>
<proteinExistence type="predicted"/>
<evidence type="ECO:0000313" key="2">
    <source>
        <dbReference type="EMBL" id="KAH9363735.1"/>
    </source>
</evidence>
<dbReference type="VEuPathDB" id="VectorBase:HLOH_048342"/>
<dbReference type="Pfam" id="PF08434">
    <property type="entry name" value="CLCA"/>
    <property type="match status" value="1"/>
</dbReference>
<evidence type="ECO:0000313" key="3">
    <source>
        <dbReference type="Proteomes" id="UP000821853"/>
    </source>
</evidence>
<comment type="caution">
    <text evidence="2">The sequence shown here is derived from an EMBL/GenBank/DDBJ whole genome shotgun (WGS) entry which is preliminary data.</text>
</comment>
<dbReference type="AlphaFoldDB" id="A0A9J6FLP1"/>
<accession>A0A9J6FLP1</accession>
<name>A0A9J6FLP1_HAELO</name>
<dbReference type="EMBL" id="JABSTR010000002">
    <property type="protein sequence ID" value="KAH9363735.1"/>
    <property type="molecule type" value="Genomic_DNA"/>
</dbReference>